<feature type="transmembrane region" description="Helical" evidence="2">
    <location>
        <begin position="561"/>
        <end position="583"/>
    </location>
</feature>
<reference evidence="5 6" key="1">
    <citation type="journal article" date="2021" name="Environ. Microbiol.">
        <title>Genetic insights into the dark matter of the mammalian gut microbiota through targeted genome reconstruction.</title>
        <authorList>
            <person name="Lugli G.A."/>
            <person name="Alessandri G."/>
            <person name="Milani C."/>
            <person name="Viappiani A."/>
            <person name="Fontana F."/>
            <person name="Tarracchini C."/>
            <person name="Mancabelli L."/>
            <person name="Argentini C."/>
            <person name="Ruiz L."/>
            <person name="Margolles A."/>
            <person name="van Sinderen D."/>
            <person name="Turroni F."/>
            <person name="Ventura M."/>
        </authorList>
    </citation>
    <scope>NUCLEOTIDE SEQUENCE [LARGE SCALE GENOMIC DNA]</scope>
    <source>
        <strain evidence="5 6">MA2</strain>
    </source>
</reference>
<feature type="domain" description="DUF2207" evidence="3">
    <location>
        <begin position="42"/>
        <end position="276"/>
    </location>
</feature>
<feature type="region of interest" description="Disordered" evidence="1">
    <location>
        <begin position="741"/>
        <end position="772"/>
    </location>
</feature>
<feature type="transmembrane region" description="Helical" evidence="2">
    <location>
        <begin position="320"/>
        <end position="342"/>
    </location>
</feature>
<name>A0ABS5URE0_9BIFI</name>
<proteinExistence type="predicted"/>
<accession>A0ABS5URE0</accession>
<keyword evidence="2" id="KW-0472">Membrane</keyword>
<keyword evidence="2" id="KW-1133">Transmembrane helix</keyword>
<evidence type="ECO:0000259" key="4">
    <source>
        <dbReference type="Pfam" id="PF20990"/>
    </source>
</evidence>
<dbReference type="InterPro" id="IPR018702">
    <property type="entry name" value="DUF2207"/>
</dbReference>
<keyword evidence="2" id="KW-0812">Transmembrane</keyword>
<comment type="caution">
    <text evidence="5">The sequence shown here is derived from an EMBL/GenBank/DDBJ whole genome shotgun (WGS) entry which is preliminary data.</text>
</comment>
<evidence type="ECO:0000313" key="5">
    <source>
        <dbReference type="EMBL" id="MBT1173462.1"/>
    </source>
</evidence>
<feature type="transmembrane region" description="Helical" evidence="2">
    <location>
        <begin position="537"/>
        <end position="555"/>
    </location>
</feature>
<evidence type="ECO:0000256" key="2">
    <source>
        <dbReference type="SAM" id="Phobius"/>
    </source>
</evidence>
<gene>
    <name evidence="5" type="ORF">JS528_08920</name>
</gene>
<dbReference type="EMBL" id="JAFEJS010000010">
    <property type="protein sequence ID" value="MBT1173462.1"/>
    <property type="molecule type" value="Genomic_DNA"/>
</dbReference>
<protein>
    <submittedName>
        <fullName evidence="5">DUF2207 domain-containing protein</fullName>
    </submittedName>
</protein>
<dbReference type="Pfam" id="PF09972">
    <property type="entry name" value="DUF2207"/>
    <property type="match status" value="1"/>
</dbReference>
<feature type="domain" description="Predicted membrane protein YciQ-like C-terminal" evidence="4">
    <location>
        <begin position="354"/>
        <end position="642"/>
    </location>
</feature>
<organism evidence="5 6">
    <name type="scientific">Bifidobacterium santillanense</name>
    <dbReference type="NCBI Taxonomy" id="2809028"/>
    <lineage>
        <taxon>Bacteria</taxon>
        <taxon>Bacillati</taxon>
        <taxon>Actinomycetota</taxon>
        <taxon>Actinomycetes</taxon>
        <taxon>Bifidobacteriales</taxon>
        <taxon>Bifidobacteriaceae</taxon>
        <taxon>Bifidobacterium</taxon>
    </lineage>
</organism>
<evidence type="ECO:0000313" key="6">
    <source>
        <dbReference type="Proteomes" id="UP000773064"/>
    </source>
</evidence>
<evidence type="ECO:0000256" key="1">
    <source>
        <dbReference type="SAM" id="MobiDB-lite"/>
    </source>
</evidence>
<dbReference type="Pfam" id="PF20990">
    <property type="entry name" value="DUF2207_C"/>
    <property type="match status" value="1"/>
</dbReference>
<dbReference type="RefSeq" id="WP_240541431.1">
    <property type="nucleotide sequence ID" value="NZ_JAFEJS010000010.1"/>
</dbReference>
<evidence type="ECO:0000259" key="3">
    <source>
        <dbReference type="Pfam" id="PF09972"/>
    </source>
</evidence>
<keyword evidence="6" id="KW-1185">Reference proteome</keyword>
<feature type="compositionally biased region" description="Gly residues" evidence="1">
    <location>
        <begin position="744"/>
        <end position="772"/>
    </location>
</feature>
<sequence>MSRKRIVRAVIVTVIVALLTLIGVLPMGLAAGGVPADASYRSIDYEATATPDGDLKVTQSIDYRLKRREDDDGNVKPYRQLYWQYTLNPGNLTNITDIRVRNLDTGRAYTRTEPRNPDGVGDTSWNSDYANHWYIADVTLSDTDPQPYDPASGGLSVGTGDPSGYSDTRTVELGWNIPVTTSADSMRFEVSYVMHDVATKYDDVTTFMWEPIGTTNQLPAGSVAGVVRFPDGVKERDVRTWLHSESNGEIARTSDGAIRFSLNDVKVGRYVDVVAAYDSAYAGDVARTGAGDRLPSLTATETAKEQAWADSRRTAARITLAVWIITTLLGALFAAWAIIAVIRSNKAARYTGGIEYWRDEPGVSPDSAARLIGVVDDSVRGGLNDRSLASTVLSLAVKKAIAIYPGSADLYRGIDMSRADPVGIARMVGADAGRLADAKSTNTIVILPAALAHGEDSGSLAGREARAALGLSQSESACLDLLIAISRRVGGPVFDFRRMRMACKDWRDGYEWIGRFRTAASNEFALLGATRRRGASYGVPAGLAIATGLLALVFNSVIGNLALMVCVGLPIYAVGLFCSAAGAPVAPTPAGQEYLGRCLGLKRYMEDFSDFADRGVPDLALWDWYMVYAAAFGISREAVAQLARAYPQVADPEWLDSHGPGTLWYWTYRPYAYGRYSSSDYGTSSALGASAGAGAAGGGPTPGDLPFGGDTFAAGFGDIGSQISAGFASVSSTISAAAPSSSSSGGGGSFGGGGGSFGGGGGGSGGGGGGAR</sequence>
<dbReference type="Proteomes" id="UP000773064">
    <property type="component" value="Unassembled WGS sequence"/>
</dbReference>
<dbReference type="InterPro" id="IPR048389">
    <property type="entry name" value="YciQ-like_C"/>
</dbReference>